<comment type="caution">
    <text evidence="3">The sequence shown here is derived from an EMBL/GenBank/DDBJ whole genome shotgun (WGS) entry which is preliminary data.</text>
</comment>
<dbReference type="Proteomes" id="UP001501116">
    <property type="component" value="Unassembled WGS sequence"/>
</dbReference>
<name>A0ABP5CUI7_9PSEU</name>
<protein>
    <submittedName>
        <fullName evidence="3">Uncharacterized protein</fullName>
    </submittedName>
</protein>
<gene>
    <name evidence="3" type="ORF">GCM10009754_47680</name>
</gene>
<evidence type="ECO:0000313" key="4">
    <source>
        <dbReference type="Proteomes" id="UP001501116"/>
    </source>
</evidence>
<keyword evidence="4" id="KW-1185">Reference proteome</keyword>
<evidence type="ECO:0000256" key="2">
    <source>
        <dbReference type="SAM" id="SignalP"/>
    </source>
</evidence>
<dbReference type="RefSeq" id="WP_344422804.1">
    <property type="nucleotide sequence ID" value="NZ_BAAANN010000019.1"/>
</dbReference>
<reference evidence="4" key="1">
    <citation type="journal article" date="2019" name="Int. J. Syst. Evol. Microbiol.">
        <title>The Global Catalogue of Microorganisms (GCM) 10K type strain sequencing project: providing services to taxonomists for standard genome sequencing and annotation.</title>
        <authorList>
            <consortium name="The Broad Institute Genomics Platform"/>
            <consortium name="The Broad Institute Genome Sequencing Center for Infectious Disease"/>
            <person name="Wu L."/>
            <person name="Ma J."/>
        </authorList>
    </citation>
    <scope>NUCLEOTIDE SEQUENCE [LARGE SCALE GENOMIC DNA]</scope>
    <source>
        <strain evidence="4">JCM 14545</strain>
    </source>
</reference>
<dbReference type="EMBL" id="BAAANN010000019">
    <property type="protein sequence ID" value="GAA1968984.1"/>
    <property type="molecule type" value="Genomic_DNA"/>
</dbReference>
<feature type="region of interest" description="Disordered" evidence="1">
    <location>
        <begin position="25"/>
        <end position="53"/>
    </location>
</feature>
<feature type="signal peptide" evidence="2">
    <location>
        <begin position="1"/>
        <end position="19"/>
    </location>
</feature>
<organism evidence="3 4">
    <name type="scientific">Amycolatopsis minnesotensis</name>
    <dbReference type="NCBI Taxonomy" id="337894"/>
    <lineage>
        <taxon>Bacteria</taxon>
        <taxon>Bacillati</taxon>
        <taxon>Actinomycetota</taxon>
        <taxon>Actinomycetes</taxon>
        <taxon>Pseudonocardiales</taxon>
        <taxon>Pseudonocardiaceae</taxon>
        <taxon>Amycolatopsis</taxon>
    </lineage>
</organism>
<feature type="chain" id="PRO_5045037968" evidence="2">
    <location>
        <begin position="20"/>
        <end position="53"/>
    </location>
</feature>
<accession>A0ABP5CUI7</accession>
<sequence length="53" mass="5382">MVLAAAAMLVLALGAAVCATVSGALHGQQQDGEQDRENPAGPRSGGVPRQRVR</sequence>
<evidence type="ECO:0000313" key="3">
    <source>
        <dbReference type="EMBL" id="GAA1968984.1"/>
    </source>
</evidence>
<proteinExistence type="predicted"/>
<evidence type="ECO:0000256" key="1">
    <source>
        <dbReference type="SAM" id="MobiDB-lite"/>
    </source>
</evidence>
<keyword evidence="2" id="KW-0732">Signal</keyword>